<dbReference type="PANTHER" id="PTHR43295">
    <property type="entry name" value="ARGININE DECARBOXYLASE"/>
    <property type="match status" value="1"/>
</dbReference>
<dbReference type="KEGG" id="ptan:CRYO30217_01698"/>
<protein>
    <submittedName>
        <fullName evidence="4">Biosynthetic arginine decarboxylase</fullName>
        <ecNumber evidence="4">4.1.1.19</ecNumber>
    </submittedName>
</protein>
<sequence>MKNTYFNLIDQSYYFPQDGFDLNDDYLMFNGISLKYLIEKYGTPFRLMYLPKIGDQIKKARNLFNRAIKANNYQGSYNYCYVTKCSHFHHVVSAALKQKVNLETSSAFDIDLIRRLHKKGELKKDILIIHNGYKTDEYINKILQLQEDGFSNSIIILDSPTEIDRVQSLLKGRTIDIGIRMAIDEEPQSSYYTSRLGIRHTELIELYNDKLKDNKSFNVKMLHFFVDSGIKDSLYYWGEFQKGVKLYTELKKICPTLDSLNLGGGFPIRNHLGFEYDYEYMIREIVRSIKEYCTEANVPDPHIFTEFGKYTVGEAGATIFKVIEQKQQNDTERWYIVDNSLMNTIPDAWSINEKFILLPVNKWNKEYVRANIGGISCDHSDYYNSEDFNQQILLPKVEEGDKEPLYIGFFHTGAYQDAISGYGGIKHCLIPAPKIVVVDKDKKGNFVDFVYRNEQTVEEMMTILGYE</sequence>
<dbReference type="InterPro" id="IPR022644">
    <property type="entry name" value="De-COase2_N"/>
</dbReference>
<dbReference type="SUPFAM" id="SSF50621">
    <property type="entry name" value="Alanine racemase C-terminal domain-like"/>
    <property type="match status" value="1"/>
</dbReference>
<name>A0A916JNW2_9FLAO</name>
<dbReference type="Pfam" id="PF02784">
    <property type="entry name" value="Orn_Arg_deC_N"/>
    <property type="match status" value="1"/>
</dbReference>
<dbReference type="Proteomes" id="UP000683507">
    <property type="component" value="Chromosome"/>
</dbReference>
<dbReference type="GO" id="GO:0008792">
    <property type="term" value="F:arginine decarboxylase activity"/>
    <property type="evidence" value="ECO:0007669"/>
    <property type="project" value="UniProtKB-EC"/>
</dbReference>
<accession>A0A916JNW2</accession>
<reference evidence="4" key="1">
    <citation type="submission" date="2021-04" db="EMBL/GenBank/DDBJ databases">
        <authorList>
            <person name="Rodrigo-Torres L."/>
            <person name="Arahal R. D."/>
            <person name="Lucena T."/>
        </authorList>
    </citation>
    <scope>NUCLEOTIDE SEQUENCE</scope>
    <source>
        <strain evidence="4">AS29M-1</strain>
    </source>
</reference>
<evidence type="ECO:0000259" key="3">
    <source>
        <dbReference type="Pfam" id="PF02784"/>
    </source>
</evidence>
<dbReference type="PANTHER" id="PTHR43295:SF9">
    <property type="entry name" value="BIOSYNTHETIC ARGININE DECARBOXYLASE"/>
    <property type="match status" value="1"/>
</dbReference>
<organism evidence="4 5">
    <name type="scientific">Parvicella tangerina</name>
    <dbReference type="NCBI Taxonomy" id="2829795"/>
    <lineage>
        <taxon>Bacteria</taxon>
        <taxon>Pseudomonadati</taxon>
        <taxon>Bacteroidota</taxon>
        <taxon>Flavobacteriia</taxon>
        <taxon>Flavobacteriales</taxon>
        <taxon>Parvicellaceae</taxon>
        <taxon>Parvicella</taxon>
    </lineage>
</organism>
<dbReference type="SUPFAM" id="SSF51419">
    <property type="entry name" value="PLP-binding barrel"/>
    <property type="match status" value="1"/>
</dbReference>
<evidence type="ECO:0000256" key="2">
    <source>
        <dbReference type="ARBA" id="ARBA00022898"/>
    </source>
</evidence>
<dbReference type="GO" id="GO:0006527">
    <property type="term" value="P:L-arginine catabolic process"/>
    <property type="evidence" value="ECO:0007669"/>
    <property type="project" value="InterPro"/>
</dbReference>
<proteinExistence type="predicted"/>
<dbReference type="RefSeq" id="WP_258543809.1">
    <property type="nucleotide sequence ID" value="NZ_OU015584.1"/>
</dbReference>
<evidence type="ECO:0000313" key="4">
    <source>
        <dbReference type="EMBL" id="CAG5081669.1"/>
    </source>
</evidence>
<feature type="domain" description="Orn/DAP/Arg decarboxylase 2 N-terminal" evidence="3">
    <location>
        <begin position="67"/>
        <end position="312"/>
    </location>
</feature>
<dbReference type="GO" id="GO:0008295">
    <property type="term" value="P:spermidine biosynthetic process"/>
    <property type="evidence" value="ECO:0007669"/>
    <property type="project" value="InterPro"/>
</dbReference>
<comment type="cofactor">
    <cofactor evidence="1">
        <name>pyridoxal 5'-phosphate</name>
        <dbReference type="ChEBI" id="CHEBI:597326"/>
    </cofactor>
</comment>
<dbReference type="InterPro" id="IPR029066">
    <property type="entry name" value="PLP-binding_barrel"/>
</dbReference>
<evidence type="ECO:0000256" key="1">
    <source>
        <dbReference type="ARBA" id="ARBA00001933"/>
    </source>
</evidence>
<dbReference type="EMBL" id="OU015584">
    <property type="protein sequence ID" value="CAG5081669.1"/>
    <property type="molecule type" value="Genomic_DNA"/>
</dbReference>
<keyword evidence="2" id="KW-0663">Pyridoxal phosphate</keyword>
<dbReference type="EC" id="4.1.1.19" evidence="4"/>
<keyword evidence="5" id="KW-1185">Reference proteome</keyword>
<keyword evidence="4" id="KW-0456">Lyase</keyword>
<dbReference type="InterPro" id="IPR009006">
    <property type="entry name" value="Ala_racemase/Decarboxylase_C"/>
</dbReference>
<dbReference type="AlphaFoldDB" id="A0A916JNW2"/>
<dbReference type="Gene3D" id="3.20.20.10">
    <property type="entry name" value="Alanine racemase"/>
    <property type="match status" value="1"/>
</dbReference>
<dbReference type="Gene3D" id="2.40.37.10">
    <property type="entry name" value="Lyase, Ornithine Decarboxylase, Chain A, domain 1"/>
    <property type="match status" value="1"/>
</dbReference>
<gene>
    <name evidence="4" type="primary">speA</name>
    <name evidence="4" type="ORF">CRYO30217_01698</name>
</gene>
<dbReference type="InterPro" id="IPR002985">
    <property type="entry name" value="Arg_decrbxlase"/>
</dbReference>
<evidence type="ECO:0000313" key="5">
    <source>
        <dbReference type="Proteomes" id="UP000683507"/>
    </source>
</evidence>